<dbReference type="SUPFAM" id="SSF74650">
    <property type="entry name" value="Galactose mutarotase-like"/>
    <property type="match status" value="1"/>
</dbReference>
<evidence type="ECO:0000313" key="2">
    <source>
        <dbReference type="Proteomes" id="UP001180515"/>
    </source>
</evidence>
<proteinExistence type="predicted"/>
<dbReference type="GO" id="GO:0005975">
    <property type="term" value="P:carbohydrate metabolic process"/>
    <property type="evidence" value="ECO:0007669"/>
    <property type="project" value="InterPro"/>
</dbReference>
<evidence type="ECO:0008006" key="3">
    <source>
        <dbReference type="Google" id="ProtNLM"/>
    </source>
</evidence>
<accession>A0AAE4L306</accession>
<dbReference type="GO" id="GO:0030246">
    <property type="term" value="F:carbohydrate binding"/>
    <property type="evidence" value="ECO:0007669"/>
    <property type="project" value="InterPro"/>
</dbReference>
<reference evidence="1" key="1">
    <citation type="submission" date="2023-03" db="EMBL/GenBank/DDBJ databases">
        <authorList>
            <person name="Shen W."/>
            <person name="Cai J."/>
        </authorList>
    </citation>
    <scope>NUCLEOTIDE SEQUENCE</scope>
    <source>
        <strain evidence="1">P82-2</strain>
    </source>
</reference>
<dbReference type="InterPro" id="IPR014718">
    <property type="entry name" value="GH-type_carb-bd"/>
</dbReference>
<organism evidence="1 2">
    <name type="scientific">Streptococcus parauberis</name>
    <dbReference type="NCBI Taxonomy" id="1348"/>
    <lineage>
        <taxon>Bacteria</taxon>
        <taxon>Bacillati</taxon>
        <taxon>Bacillota</taxon>
        <taxon>Bacilli</taxon>
        <taxon>Lactobacillales</taxon>
        <taxon>Streptococcaceae</taxon>
        <taxon>Streptococcus</taxon>
    </lineage>
</organism>
<name>A0AAE4L306_9STRE</name>
<evidence type="ECO:0000313" key="1">
    <source>
        <dbReference type="EMBL" id="MDT2730903.1"/>
    </source>
</evidence>
<dbReference type="RefSeq" id="WP_155718758.1">
    <property type="nucleotide sequence ID" value="NZ_JARQAG010000001.1"/>
</dbReference>
<dbReference type="Proteomes" id="UP001180515">
    <property type="component" value="Unassembled WGS sequence"/>
</dbReference>
<dbReference type="Gene3D" id="2.70.98.10">
    <property type="match status" value="1"/>
</dbReference>
<gene>
    <name evidence="1" type="ORF">P7G31_01380</name>
</gene>
<comment type="caution">
    <text evidence="1">The sequence shown here is derived from an EMBL/GenBank/DDBJ whole genome shotgun (WGS) entry which is preliminary data.</text>
</comment>
<dbReference type="GO" id="GO:0003824">
    <property type="term" value="F:catalytic activity"/>
    <property type="evidence" value="ECO:0007669"/>
    <property type="project" value="InterPro"/>
</dbReference>
<dbReference type="EMBL" id="JARQAG010000001">
    <property type="protein sequence ID" value="MDT2730903.1"/>
    <property type="molecule type" value="Genomic_DNA"/>
</dbReference>
<protein>
    <recommendedName>
        <fullName evidence="3">Aldose 1-epimerase</fullName>
    </recommendedName>
</protein>
<sequence length="56" mass="6241">MEYILKNYKLIVSLNSKGGALTSIKNNEGLEYLWQGDESYWSGQAPVLFPICGSLT</sequence>
<dbReference type="InterPro" id="IPR011013">
    <property type="entry name" value="Gal_mutarotase_sf_dom"/>
</dbReference>
<dbReference type="AlphaFoldDB" id="A0AAE4L306"/>